<accession>E0SEE5</accession>
<dbReference type="HOGENOM" id="CLU_2492861_0_0_6"/>
<organism evidence="1 2">
    <name type="scientific">Dickeya dadantii (strain 3937)</name>
    <name type="common">Erwinia chrysanthemi (strain 3937)</name>
    <dbReference type="NCBI Taxonomy" id="198628"/>
    <lineage>
        <taxon>Bacteria</taxon>
        <taxon>Pseudomonadati</taxon>
        <taxon>Pseudomonadota</taxon>
        <taxon>Gammaproteobacteria</taxon>
        <taxon>Enterobacterales</taxon>
        <taxon>Pectobacteriaceae</taxon>
        <taxon>Dickeya</taxon>
    </lineage>
</organism>
<name>E0SEE5_DICD3</name>
<reference evidence="1 2" key="1">
    <citation type="journal article" date="2011" name="J. Bacteriol.">
        <title>Genome sequence of the plant-pathogenic bacterium Dickeya dadantii 3937.</title>
        <authorList>
            <person name="Glasner J.D."/>
            <person name="Yang C.H."/>
            <person name="Reverchon S."/>
            <person name="Hugouvieux-Cotte-Pattat N."/>
            <person name="Condemine G."/>
            <person name="Bohin J.P."/>
            <person name="Van Gijsegem F."/>
            <person name="Yang S."/>
            <person name="Franza T."/>
            <person name="Expert D."/>
            <person name="Plunkett G. III"/>
            <person name="San Francisco M.J."/>
            <person name="Charkowski A.O."/>
            <person name="Py B."/>
            <person name="Bell K."/>
            <person name="Rauscher L."/>
            <person name="Rodriguez-Palenzuela P."/>
            <person name="Toussaint A."/>
            <person name="Holeva M.C."/>
            <person name="He S.Y."/>
            <person name="Douet V."/>
            <person name="Boccara M."/>
            <person name="Blanco C."/>
            <person name="Toth I."/>
            <person name="Anderson B.D."/>
            <person name="Biehl B.S."/>
            <person name="Mau B."/>
            <person name="Flynn S.M."/>
            <person name="Barras F."/>
            <person name="Lindeberg M."/>
            <person name="Birch P.R."/>
            <person name="Tsuyumu S."/>
            <person name="Shi X."/>
            <person name="Hibbing M."/>
            <person name="Yap M.N."/>
            <person name="Carpentier M."/>
            <person name="Dassa E."/>
            <person name="Umehara M."/>
            <person name="Kim J.F."/>
            <person name="Rusch M."/>
            <person name="Soni P."/>
            <person name="Mayhew G.F."/>
            <person name="Fouts D.E."/>
            <person name="Gill S.R."/>
            <person name="Blattner F.R."/>
            <person name="Keen N.T."/>
            <person name="Perna N.T."/>
        </authorList>
    </citation>
    <scope>NUCLEOTIDE SEQUENCE [LARGE SCALE GENOMIC DNA]</scope>
    <source>
        <strain evidence="1 2">3937</strain>
    </source>
</reference>
<dbReference type="AlphaFoldDB" id="E0SEE5"/>
<evidence type="ECO:0000313" key="2">
    <source>
        <dbReference type="Proteomes" id="UP000006859"/>
    </source>
</evidence>
<dbReference type="STRING" id="198628.Dda3937_02611"/>
<keyword evidence="2" id="KW-1185">Reference proteome</keyword>
<dbReference type="Proteomes" id="UP000006859">
    <property type="component" value="Chromosome"/>
</dbReference>
<dbReference type="KEGG" id="ddd:Dda3937_02611"/>
<evidence type="ECO:0000313" key="1">
    <source>
        <dbReference type="EMBL" id="ADM99879.1"/>
    </source>
</evidence>
<dbReference type="EMBL" id="CP002038">
    <property type="protein sequence ID" value="ADM99879.1"/>
    <property type="molecule type" value="Genomic_DNA"/>
</dbReference>
<sequence>MTGQPRRVALLLSGVGQALFFQAGEFLFYGRAPQHRITRWPGRRRQSAFHRLLPDQRTHFDIAQQPAGIHLHFDPDIPFRAAARVF</sequence>
<protein>
    <submittedName>
        <fullName evidence="1">Uncharacterized protein</fullName>
    </submittedName>
</protein>
<proteinExistence type="predicted"/>
<gene>
    <name evidence="1" type="ordered locus">Dda3937_02611</name>
</gene>